<sequence>MVVAERAPYVPPAALNNQWNATSMDDYAEAISYDPNGNILTYNRKGAPEVGKPVSMDELTYNYDLNKNRLNYINDNITSTYTEDIETQNNNNHTYDAIGNLKSDFTAGVTNITWSVYGKITNITKGTNSISYTYDAEGNRITKSADGITTIYVRDGSGKVQSVYVKPAGSGLQQSEVHLYGSNRIGIIDGASAVPPTRNLENGYGTATISTFIRNEKTFELSNHLGNVLATVGDKKIQNSTDNSSVEYFTADVRTASDYYPYGMLMPGRSYAPVNSYRYGFNSKEQDPEVKGAGNQYDYGFRIYDPRIGKFLSVDPLAKSFP</sequence>
<evidence type="ECO:0000313" key="1">
    <source>
        <dbReference type="EMBL" id="OQP63674.1"/>
    </source>
</evidence>
<dbReference type="Proteomes" id="UP000192276">
    <property type="component" value="Unassembled WGS sequence"/>
</dbReference>
<evidence type="ECO:0000313" key="2">
    <source>
        <dbReference type="Proteomes" id="UP000192276"/>
    </source>
</evidence>
<dbReference type="InterPro" id="IPR050708">
    <property type="entry name" value="T6SS_VgrG/RHS"/>
</dbReference>
<gene>
    <name evidence="1" type="ORF">A4R26_17030</name>
</gene>
<dbReference type="Gene3D" id="2.180.10.10">
    <property type="entry name" value="RHS repeat-associated core"/>
    <property type="match status" value="1"/>
</dbReference>
<reference evidence="2" key="1">
    <citation type="submission" date="2016-04" db="EMBL/GenBank/DDBJ databases">
        <authorList>
            <person name="Chen L."/>
            <person name="Zhuang W."/>
            <person name="Wang G."/>
        </authorList>
    </citation>
    <scope>NUCLEOTIDE SEQUENCE [LARGE SCALE GENOMIC DNA]</scope>
    <source>
        <strain evidence="2">208</strain>
    </source>
</reference>
<accession>A0A1V9FZD6</accession>
<dbReference type="PANTHER" id="PTHR32305">
    <property type="match status" value="1"/>
</dbReference>
<dbReference type="PANTHER" id="PTHR32305:SF15">
    <property type="entry name" value="PROTEIN RHSA-RELATED"/>
    <property type="match status" value="1"/>
</dbReference>
<dbReference type="NCBIfam" id="TIGR03696">
    <property type="entry name" value="Rhs_assc_core"/>
    <property type="match status" value="1"/>
</dbReference>
<dbReference type="STRING" id="550983.A4R26_17030"/>
<proteinExistence type="predicted"/>
<organism evidence="1 2">
    <name type="scientific">Niastella populi</name>
    <dbReference type="NCBI Taxonomy" id="550983"/>
    <lineage>
        <taxon>Bacteria</taxon>
        <taxon>Pseudomonadati</taxon>
        <taxon>Bacteroidota</taxon>
        <taxon>Chitinophagia</taxon>
        <taxon>Chitinophagales</taxon>
        <taxon>Chitinophagaceae</taxon>
        <taxon>Niastella</taxon>
    </lineage>
</organism>
<dbReference type="AlphaFoldDB" id="A0A1V9FZD6"/>
<dbReference type="InterPro" id="IPR022385">
    <property type="entry name" value="Rhs_assc_core"/>
</dbReference>
<name>A0A1V9FZD6_9BACT</name>
<comment type="caution">
    <text evidence="1">The sequence shown here is derived from an EMBL/GenBank/DDBJ whole genome shotgun (WGS) entry which is preliminary data.</text>
</comment>
<keyword evidence="2" id="KW-1185">Reference proteome</keyword>
<dbReference type="EMBL" id="LWBP01000100">
    <property type="protein sequence ID" value="OQP63674.1"/>
    <property type="molecule type" value="Genomic_DNA"/>
</dbReference>
<protein>
    <submittedName>
        <fullName evidence="1">Uncharacterized protein</fullName>
    </submittedName>
</protein>